<dbReference type="VEuPathDB" id="TriTrypDB:TEOVI_000048400"/>
<dbReference type="EMBL" id="CZPT02000843">
    <property type="protein sequence ID" value="SCU67906.1"/>
    <property type="molecule type" value="Genomic_DNA"/>
</dbReference>
<keyword evidence="2" id="KW-1185">Reference proteome</keyword>
<proteinExistence type="predicted"/>
<dbReference type="GeneID" id="92374424"/>
<protein>
    <submittedName>
        <fullName evidence="1">Uncharacterized protein</fullName>
    </submittedName>
</protein>
<organism evidence="1 2">
    <name type="scientific">Trypanosoma equiperdum</name>
    <dbReference type="NCBI Taxonomy" id="5694"/>
    <lineage>
        <taxon>Eukaryota</taxon>
        <taxon>Discoba</taxon>
        <taxon>Euglenozoa</taxon>
        <taxon>Kinetoplastea</taxon>
        <taxon>Metakinetoplastina</taxon>
        <taxon>Trypanosomatida</taxon>
        <taxon>Trypanosomatidae</taxon>
        <taxon>Trypanosoma</taxon>
    </lineage>
</organism>
<reference evidence="1" key="1">
    <citation type="submission" date="2016-09" db="EMBL/GenBank/DDBJ databases">
        <authorList>
            <person name="Hebert L."/>
            <person name="Moumen B."/>
        </authorList>
    </citation>
    <scope>NUCLEOTIDE SEQUENCE [LARGE SCALE GENOMIC DNA]</scope>
    <source>
        <strain evidence="1">OVI</strain>
    </source>
</reference>
<dbReference type="Proteomes" id="UP000195570">
    <property type="component" value="Unassembled WGS sequence"/>
</dbReference>
<dbReference type="AlphaFoldDB" id="A0A1G4I7R4"/>
<comment type="caution">
    <text evidence="1">The sequence shown here is derived from an EMBL/GenBank/DDBJ whole genome shotgun (WGS) entry which is preliminary data.</text>
</comment>
<sequence>MKKTGDAEHDKVKTACQKAAAAAELSSWYVELAKSTAKNAKHLMITSAMRRQKAAETTDPEKASTLTAISEVAASLAMQALNKHSERAQKMTAASVKLVARAAFLDGIHYAIKPTFNKQTNPFKASAARLEVSSTEAKSLMNTCEKATLQV</sequence>
<evidence type="ECO:0000313" key="1">
    <source>
        <dbReference type="EMBL" id="SCU67906.1"/>
    </source>
</evidence>
<name>A0A1G4I7R4_TRYEQ</name>
<dbReference type="RefSeq" id="XP_067079161.1">
    <property type="nucleotide sequence ID" value="XM_067223060.1"/>
</dbReference>
<accession>A0A1G4I7R4</accession>
<gene>
    <name evidence="1" type="ORF">TEOVI_000048400</name>
</gene>
<evidence type="ECO:0000313" key="2">
    <source>
        <dbReference type="Proteomes" id="UP000195570"/>
    </source>
</evidence>